<dbReference type="OrthoDB" id="3264373at2759"/>
<sequence>MSATGPTRTPSKLGILDLKTPQGIEAALEQRHREIEAVLEQYHRDVAELRQRLNAFSLINQRLPPELLAEIFVHYIAETSPSGLETYAPDARPPDYKKPYEWVQITHICHFWRDVALLSPRLWNRILVTQHTNVDCVREMLARSQQAPLFVSVDEEHHTNSDSVDFSLQAILAELHRIRSLELSVSSATLFKHSVHIERPAPLLRRFLLIDIDAQDEVVSRAPLPIATVHLERVILSGYELTHIRHTLLPSIKHLTLLLPPQGFSLELLHSALGDMTLIETLTLSLWDGPSTHAVLGVVAFPYLERLQLIGASVVCAAFLRHTTFPATSTTVIEGLDGADFNSFVSAMADKLNGDGVLGKPAPIKSLALTHPDGNSSAWTLQGWTMERPIESLPKDRAPFQFSVTFNESCSVPHLVELFSSLPSSEVTSVYMGGPAMYLMISDWFNSFKHMERLMFLKISSMSVDGLPPALMMQQDGQVISQRATTSRKVNTLCKPMFPRLRLLVLHEVFFRELVGHDEEILFFELLRKALKRRMTRRLPLRQLIITSAINFTASDASKLKSVVKALEWDGVETMIDDEDSYDDESDLSMY</sequence>
<organism evidence="2 3">
    <name type="scientific">Hermanssonia centrifuga</name>
    <dbReference type="NCBI Taxonomy" id="98765"/>
    <lineage>
        <taxon>Eukaryota</taxon>
        <taxon>Fungi</taxon>
        <taxon>Dikarya</taxon>
        <taxon>Basidiomycota</taxon>
        <taxon>Agaricomycotina</taxon>
        <taxon>Agaricomycetes</taxon>
        <taxon>Polyporales</taxon>
        <taxon>Meruliaceae</taxon>
        <taxon>Hermanssonia</taxon>
    </lineage>
</organism>
<dbReference type="Gene3D" id="1.20.1280.50">
    <property type="match status" value="1"/>
</dbReference>
<name>A0A2R6NIK2_9APHY</name>
<dbReference type="Proteomes" id="UP000186601">
    <property type="component" value="Unassembled WGS sequence"/>
</dbReference>
<evidence type="ECO:0000313" key="2">
    <source>
        <dbReference type="EMBL" id="PSR72217.1"/>
    </source>
</evidence>
<evidence type="ECO:0000256" key="1">
    <source>
        <dbReference type="SAM" id="Coils"/>
    </source>
</evidence>
<feature type="coiled-coil region" evidence="1">
    <location>
        <begin position="25"/>
        <end position="52"/>
    </location>
</feature>
<accession>A0A2R6NIK2</accession>
<reference evidence="2 3" key="1">
    <citation type="submission" date="2018-02" db="EMBL/GenBank/DDBJ databases">
        <title>Genome sequence of the basidiomycete white-rot fungus Phlebia centrifuga.</title>
        <authorList>
            <person name="Granchi Z."/>
            <person name="Peng M."/>
            <person name="de Vries R.P."/>
            <person name="Hilden K."/>
            <person name="Makela M.R."/>
            <person name="Grigoriev I."/>
            <person name="Riley R."/>
        </authorList>
    </citation>
    <scope>NUCLEOTIDE SEQUENCE [LARGE SCALE GENOMIC DNA]</scope>
    <source>
        <strain evidence="2 3">FBCC195</strain>
    </source>
</reference>
<comment type="caution">
    <text evidence="2">The sequence shown here is derived from an EMBL/GenBank/DDBJ whole genome shotgun (WGS) entry which is preliminary data.</text>
</comment>
<keyword evidence="3" id="KW-1185">Reference proteome</keyword>
<keyword evidence="1" id="KW-0175">Coiled coil</keyword>
<evidence type="ECO:0000313" key="3">
    <source>
        <dbReference type="Proteomes" id="UP000186601"/>
    </source>
</evidence>
<protein>
    <submittedName>
        <fullName evidence="2">Uncharacterized protein</fullName>
    </submittedName>
</protein>
<dbReference type="EMBL" id="MLYV02001205">
    <property type="protein sequence ID" value="PSR72217.1"/>
    <property type="molecule type" value="Genomic_DNA"/>
</dbReference>
<proteinExistence type="predicted"/>
<gene>
    <name evidence="2" type="ORF">PHLCEN_2v11924</name>
</gene>
<dbReference type="STRING" id="98765.A0A2R6NIK2"/>
<dbReference type="AlphaFoldDB" id="A0A2R6NIK2"/>